<dbReference type="SUPFAM" id="SSF53474">
    <property type="entry name" value="alpha/beta-Hydrolases"/>
    <property type="match status" value="1"/>
</dbReference>
<keyword evidence="1" id="KW-0812">Transmembrane</keyword>
<keyword evidence="1" id="KW-1133">Transmembrane helix</keyword>
<feature type="domain" description="Peptidase S9 prolyl oligopeptidase catalytic" evidence="2">
    <location>
        <begin position="277"/>
        <end position="396"/>
    </location>
</feature>
<dbReference type="AlphaFoldDB" id="E3NC19"/>
<dbReference type="PANTHER" id="PTHR12277:SF41">
    <property type="entry name" value="SERINE AMINOPEPTIDASE S33 DOMAIN-CONTAINING PROTEIN"/>
    <property type="match status" value="1"/>
</dbReference>
<dbReference type="Pfam" id="PF00326">
    <property type="entry name" value="Peptidase_S9"/>
    <property type="match status" value="1"/>
</dbReference>
<dbReference type="HOGENOM" id="CLU_424686_0_0_1"/>
<dbReference type="Gene3D" id="3.40.50.1820">
    <property type="entry name" value="alpha/beta hydrolase"/>
    <property type="match status" value="1"/>
</dbReference>
<dbReference type="GO" id="GO:0008474">
    <property type="term" value="F:palmitoyl-(protein) hydrolase activity"/>
    <property type="evidence" value="ECO:0007669"/>
    <property type="project" value="TreeGrafter"/>
</dbReference>
<reference evidence="3" key="1">
    <citation type="submission" date="2007-07" db="EMBL/GenBank/DDBJ databases">
        <title>PCAP assembly of the Caenorhabditis remanei genome.</title>
        <authorList>
            <consortium name="The Caenorhabditis remanei Sequencing Consortium"/>
            <person name="Wilson R.K."/>
        </authorList>
    </citation>
    <scope>NUCLEOTIDE SEQUENCE [LARGE SCALE GENOMIC DNA]</scope>
    <source>
        <strain evidence="3">PB4641</strain>
    </source>
</reference>
<dbReference type="GO" id="GO:0006508">
    <property type="term" value="P:proteolysis"/>
    <property type="evidence" value="ECO:0007669"/>
    <property type="project" value="InterPro"/>
</dbReference>
<dbReference type="eggNOG" id="KOG1552">
    <property type="taxonomic scope" value="Eukaryota"/>
</dbReference>
<dbReference type="InParanoid" id="E3NC19"/>
<dbReference type="SUPFAM" id="SSF52058">
    <property type="entry name" value="L domain-like"/>
    <property type="match status" value="1"/>
</dbReference>
<dbReference type="OrthoDB" id="10249433at2759"/>
<protein>
    <recommendedName>
        <fullName evidence="2">Peptidase S9 prolyl oligopeptidase catalytic domain-containing protein</fullName>
    </recommendedName>
</protein>
<keyword evidence="1" id="KW-0472">Membrane</keyword>
<evidence type="ECO:0000313" key="3">
    <source>
        <dbReference type="EMBL" id="EFO92596.1"/>
    </source>
</evidence>
<dbReference type="GO" id="GO:0010008">
    <property type="term" value="C:endosome membrane"/>
    <property type="evidence" value="ECO:0007669"/>
    <property type="project" value="TreeGrafter"/>
</dbReference>
<dbReference type="InterPro" id="IPR029058">
    <property type="entry name" value="AB_hydrolase_fold"/>
</dbReference>
<organism evidence="4">
    <name type="scientific">Caenorhabditis remanei</name>
    <name type="common">Caenorhabditis vulgaris</name>
    <dbReference type="NCBI Taxonomy" id="31234"/>
    <lineage>
        <taxon>Eukaryota</taxon>
        <taxon>Metazoa</taxon>
        <taxon>Ecdysozoa</taxon>
        <taxon>Nematoda</taxon>
        <taxon>Chromadorea</taxon>
        <taxon>Rhabditida</taxon>
        <taxon>Rhabditina</taxon>
        <taxon>Rhabditomorpha</taxon>
        <taxon>Rhabditoidea</taxon>
        <taxon>Rhabditidae</taxon>
        <taxon>Peloderinae</taxon>
        <taxon>Caenorhabditis</taxon>
    </lineage>
</organism>
<evidence type="ECO:0000256" key="1">
    <source>
        <dbReference type="SAM" id="Phobius"/>
    </source>
</evidence>
<accession>E3NC19</accession>
<dbReference type="GO" id="GO:0005886">
    <property type="term" value="C:plasma membrane"/>
    <property type="evidence" value="ECO:0007669"/>
    <property type="project" value="TreeGrafter"/>
</dbReference>
<dbReference type="PANTHER" id="PTHR12277">
    <property type="entry name" value="ALPHA/BETA HYDROLASE DOMAIN-CONTAINING PROTEIN"/>
    <property type="match status" value="1"/>
</dbReference>
<dbReference type="FunCoup" id="E3NC19">
    <property type="interactions" value="7"/>
</dbReference>
<proteinExistence type="predicted"/>
<evidence type="ECO:0000259" key="2">
    <source>
        <dbReference type="Pfam" id="PF00326"/>
    </source>
</evidence>
<dbReference type="InterPro" id="IPR036941">
    <property type="entry name" value="Rcpt_L-dom_sf"/>
</dbReference>
<dbReference type="InterPro" id="IPR001375">
    <property type="entry name" value="Peptidase_S9_cat"/>
</dbReference>
<dbReference type="EMBL" id="DS268591">
    <property type="protein sequence ID" value="EFO92596.1"/>
    <property type="molecule type" value="Genomic_DNA"/>
</dbReference>
<dbReference type="eggNOG" id="KOG1023">
    <property type="taxonomic scope" value="Eukaryota"/>
</dbReference>
<sequence>MTRKVHRDNLCKFFGLSLDAPTHISDWGYCSRGSLQYVGAKRTPHMDWFFYYSLMLSRTIFAIVFSTVHNETFHIKSKKLQRTCVCPFPPCYRIVDAIDGLKGKWQRVKRVPFLCCCPPFCCLIQRSAFWPPRREYYFFKPPPNDISFQVNEESEAILMRDRKKKLKKLKRAKACIPGEMYRFGLSHPCAEDVKHARGFALKTANGNTIACIHIPCPDVSSSPRFTLLYSHPNGSDLSDHLVGVPSLIDLARFYRCEVYSYDYSGYGISGGIASEHNLYADIRAIYQYITMEKHVDPSRIVLLGFSIGSAATVELLKEEKDRKPPAGVILQAPPTSLLRVFGNMIGRKKHLEKPTCCLDRFATIDKIHEFTIPILVIHGKDDKTVPIEHGELICQRAVTKVTPEWVPDAAHDNIENCRVVWKRIRKFIRDRLILLFPLAIHLASSSFSCDTAVSPPKDCSKINLKHVNGTALLQWPEWCEVFHGELKLRNIDLERADFKKLRKINGSVQLINTGYSRMPQMPCLSEIETNGSYPGVVILNNKRLRDIRGFINWDRHFRIQGYTQFPVFISGNEQLDTVNMPSIIHHQFSPISCEKRLTPNYSIQYAEAMSLSFVLISLIISATVFLYPLSLGSANIYFVPGYHKS</sequence>
<dbReference type="Proteomes" id="UP000008281">
    <property type="component" value="Unassembled WGS sequence"/>
</dbReference>
<evidence type="ECO:0000313" key="4">
    <source>
        <dbReference type="Proteomes" id="UP000008281"/>
    </source>
</evidence>
<keyword evidence="4" id="KW-1185">Reference proteome</keyword>
<feature type="transmembrane region" description="Helical" evidence="1">
    <location>
        <begin position="608"/>
        <end position="629"/>
    </location>
</feature>
<dbReference type="GO" id="GO:0008236">
    <property type="term" value="F:serine-type peptidase activity"/>
    <property type="evidence" value="ECO:0007669"/>
    <property type="project" value="InterPro"/>
</dbReference>
<name>E3NC19_CAERE</name>
<dbReference type="STRING" id="31234.E3NC19"/>
<dbReference type="Gene3D" id="3.80.20.20">
    <property type="entry name" value="Receptor L-domain"/>
    <property type="match status" value="1"/>
</dbReference>
<feature type="transmembrane region" description="Helical" evidence="1">
    <location>
        <begin position="49"/>
        <end position="68"/>
    </location>
</feature>
<gene>
    <name evidence="3" type="ORF">CRE_17521</name>
</gene>